<dbReference type="SMART" id="SM00347">
    <property type="entry name" value="HTH_MARR"/>
    <property type="match status" value="1"/>
</dbReference>
<reference evidence="2" key="1">
    <citation type="submission" date="2022-12" db="EMBL/GenBank/DDBJ databases">
        <title>Paraconexibacter alkalitolerans sp. nov. and Baekduia alba sp. nov., isolated from soil and emended description of the genera Paraconexibacter (Chun et al., 2020) and Baekduia (An et al., 2020).</title>
        <authorList>
            <person name="Vieira S."/>
            <person name="Huber K.J."/>
            <person name="Geppert A."/>
            <person name="Wolf J."/>
            <person name="Neumann-Schaal M."/>
            <person name="Muesken M."/>
            <person name="Overmann J."/>
        </authorList>
    </citation>
    <scope>NUCLEOTIDE SEQUENCE</scope>
    <source>
        <strain evidence="2">AEG42_29</strain>
    </source>
</reference>
<dbReference type="GO" id="GO:0006950">
    <property type="term" value="P:response to stress"/>
    <property type="evidence" value="ECO:0007669"/>
    <property type="project" value="TreeGrafter"/>
</dbReference>
<dbReference type="SUPFAM" id="SSF46785">
    <property type="entry name" value="Winged helix' DNA-binding domain"/>
    <property type="match status" value="1"/>
</dbReference>
<dbReference type="EMBL" id="CP114014">
    <property type="protein sequence ID" value="XAY07930.1"/>
    <property type="molecule type" value="Genomic_DNA"/>
</dbReference>
<dbReference type="PROSITE" id="PS50995">
    <property type="entry name" value="HTH_MARR_2"/>
    <property type="match status" value="1"/>
</dbReference>
<dbReference type="Gene3D" id="1.10.10.10">
    <property type="entry name" value="Winged helix-like DNA-binding domain superfamily/Winged helix DNA-binding domain"/>
    <property type="match status" value="1"/>
</dbReference>
<dbReference type="PANTHER" id="PTHR33164:SF57">
    <property type="entry name" value="MARR-FAMILY TRANSCRIPTIONAL REGULATOR"/>
    <property type="match status" value="1"/>
</dbReference>
<dbReference type="InterPro" id="IPR036388">
    <property type="entry name" value="WH-like_DNA-bd_sf"/>
</dbReference>
<dbReference type="GO" id="GO:0003700">
    <property type="term" value="F:DNA-binding transcription factor activity"/>
    <property type="evidence" value="ECO:0007669"/>
    <property type="project" value="InterPro"/>
</dbReference>
<organism evidence="2">
    <name type="scientific">Paraconexibacter sp. AEG42_29</name>
    <dbReference type="NCBI Taxonomy" id="2997339"/>
    <lineage>
        <taxon>Bacteria</taxon>
        <taxon>Bacillati</taxon>
        <taxon>Actinomycetota</taxon>
        <taxon>Thermoleophilia</taxon>
        <taxon>Solirubrobacterales</taxon>
        <taxon>Paraconexibacteraceae</taxon>
        <taxon>Paraconexibacter</taxon>
    </lineage>
</organism>
<accession>A0AAU7B1Q3</accession>
<gene>
    <name evidence="2" type="ORF">DSM112329_04824</name>
</gene>
<feature type="domain" description="HTH marR-type" evidence="1">
    <location>
        <begin position="16"/>
        <end position="161"/>
    </location>
</feature>
<evidence type="ECO:0000313" key="2">
    <source>
        <dbReference type="EMBL" id="XAY07930.1"/>
    </source>
</evidence>
<name>A0AAU7B1Q3_9ACTN</name>
<dbReference type="KEGG" id="parq:DSM112329_04824"/>
<dbReference type="Pfam" id="PF01047">
    <property type="entry name" value="MarR"/>
    <property type="match status" value="1"/>
</dbReference>
<sequence>MSSQAQAPPDSDLIAFSAALEEFGRAQRRVSGRFNRAPTVPELSKPQYLLLEPLLDDHDHDHDNQDDAARGGHCVGDLAEAAGVSAPTATRMLDGLSRRGIVTRAPHDRDRRIVLIALTSHGRELMVAKHERVQAARAAVYAQLTPTERRGAARLLTRLAAAIEELQP</sequence>
<dbReference type="InterPro" id="IPR036390">
    <property type="entry name" value="WH_DNA-bd_sf"/>
</dbReference>
<dbReference type="PRINTS" id="PR00598">
    <property type="entry name" value="HTHMARR"/>
</dbReference>
<proteinExistence type="predicted"/>
<dbReference type="InterPro" id="IPR039422">
    <property type="entry name" value="MarR/SlyA-like"/>
</dbReference>
<dbReference type="PANTHER" id="PTHR33164">
    <property type="entry name" value="TRANSCRIPTIONAL REGULATOR, MARR FAMILY"/>
    <property type="match status" value="1"/>
</dbReference>
<protein>
    <recommendedName>
        <fullName evidence="1">HTH marR-type domain-containing protein</fullName>
    </recommendedName>
</protein>
<evidence type="ECO:0000259" key="1">
    <source>
        <dbReference type="PROSITE" id="PS50995"/>
    </source>
</evidence>
<dbReference type="AlphaFoldDB" id="A0AAU7B1Q3"/>
<dbReference type="InterPro" id="IPR000835">
    <property type="entry name" value="HTH_MarR-typ"/>
</dbReference>
<dbReference type="RefSeq" id="WP_354699117.1">
    <property type="nucleotide sequence ID" value="NZ_CP114014.1"/>
</dbReference>